<dbReference type="SUPFAM" id="SSF57903">
    <property type="entry name" value="FYVE/PHD zinc finger"/>
    <property type="match status" value="1"/>
</dbReference>
<evidence type="ECO:0000313" key="7">
    <source>
        <dbReference type="EMBL" id="JAV96319.1"/>
    </source>
</evidence>
<dbReference type="CDD" id="cd15489">
    <property type="entry name" value="PHD_SF"/>
    <property type="match status" value="1"/>
</dbReference>
<dbReference type="GO" id="GO:0008270">
    <property type="term" value="F:zinc ion binding"/>
    <property type="evidence" value="ECO:0007669"/>
    <property type="project" value="UniProtKB-KW"/>
</dbReference>
<evidence type="ECO:0008006" key="8">
    <source>
        <dbReference type="Google" id="ProtNLM"/>
    </source>
</evidence>
<proteinExistence type="predicted"/>
<reference evidence="7" key="1">
    <citation type="journal article" date="2016" name="Sci. Rep.">
        <title>Molecular characterization of firefly nuptial gifts: a multi-omics approach sheds light on postcopulatory sexual selection.</title>
        <authorList>
            <person name="Al-Wathiqui N."/>
            <person name="Fallon T.R."/>
            <person name="South A."/>
            <person name="Weng J.K."/>
            <person name="Lewis S.M."/>
        </authorList>
    </citation>
    <scope>NUCLEOTIDE SEQUENCE</scope>
</reference>
<keyword evidence="1" id="KW-0479">Metal-binding</keyword>
<dbReference type="Pfam" id="PF21599">
    <property type="entry name" value="ZSWIM3_N"/>
    <property type="match status" value="1"/>
</dbReference>
<protein>
    <recommendedName>
        <fullName evidence="8">SWIM-type domain-containing protein</fullName>
    </recommendedName>
</protein>
<evidence type="ECO:0000259" key="5">
    <source>
        <dbReference type="PROSITE" id="PS50016"/>
    </source>
</evidence>
<dbReference type="InterPro" id="IPR011011">
    <property type="entry name" value="Znf_FYVE_PHD"/>
</dbReference>
<dbReference type="InterPro" id="IPR001965">
    <property type="entry name" value="Znf_PHD"/>
</dbReference>
<dbReference type="EMBL" id="GEZM01004741">
    <property type="protein sequence ID" value="JAV96319.1"/>
    <property type="molecule type" value="Transcribed_RNA"/>
</dbReference>
<evidence type="ECO:0000256" key="2">
    <source>
        <dbReference type="ARBA" id="ARBA00022771"/>
    </source>
</evidence>
<dbReference type="SMART" id="SM00249">
    <property type="entry name" value="PHD"/>
    <property type="match status" value="1"/>
</dbReference>
<organism evidence="7">
    <name type="scientific">Photinus pyralis</name>
    <name type="common">Common eastern firefly</name>
    <name type="synonym">Lampyris pyralis</name>
    <dbReference type="NCBI Taxonomy" id="7054"/>
    <lineage>
        <taxon>Eukaryota</taxon>
        <taxon>Metazoa</taxon>
        <taxon>Ecdysozoa</taxon>
        <taxon>Arthropoda</taxon>
        <taxon>Hexapoda</taxon>
        <taxon>Insecta</taxon>
        <taxon>Pterygota</taxon>
        <taxon>Neoptera</taxon>
        <taxon>Endopterygota</taxon>
        <taxon>Coleoptera</taxon>
        <taxon>Polyphaga</taxon>
        <taxon>Elateriformia</taxon>
        <taxon>Elateroidea</taxon>
        <taxon>Lampyridae</taxon>
        <taxon>Lampyrinae</taxon>
        <taxon>Photinus</taxon>
    </lineage>
</organism>
<dbReference type="InterPro" id="IPR019787">
    <property type="entry name" value="Znf_PHD-finger"/>
</dbReference>
<dbReference type="InterPro" id="IPR007527">
    <property type="entry name" value="Znf_SWIM"/>
</dbReference>
<dbReference type="Gene3D" id="3.30.40.10">
    <property type="entry name" value="Zinc/RING finger domain, C3HC4 (zinc finger)"/>
    <property type="match status" value="1"/>
</dbReference>
<dbReference type="InterPro" id="IPR048324">
    <property type="entry name" value="ZSWIM1-3_RNaseH-like"/>
</dbReference>
<feature type="domain" description="PHD-type" evidence="5">
    <location>
        <begin position="863"/>
        <end position="911"/>
    </location>
</feature>
<dbReference type="PROSITE" id="PS50966">
    <property type="entry name" value="ZF_SWIM"/>
    <property type="match status" value="1"/>
</dbReference>
<keyword evidence="2 4" id="KW-0863">Zinc-finger</keyword>
<dbReference type="Pfam" id="PF21056">
    <property type="entry name" value="ZSWIM1-3_RNaseH-like"/>
    <property type="match status" value="1"/>
</dbReference>
<evidence type="ECO:0000256" key="4">
    <source>
        <dbReference type="PROSITE-ProRule" id="PRU00325"/>
    </source>
</evidence>
<accession>A0A1Y1NEY9</accession>
<evidence type="ECO:0000259" key="6">
    <source>
        <dbReference type="PROSITE" id="PS50966"/>
    </source>
</evidence>
<feature type="domain" description="SWIM-type" evidence="6">
    <location>
        <begin position="497"/>
        <end position="537"/>
    </location>
</feature>
<dbReference type="AlphaFoldDB" id="A0A1Y1NEY9"/>
<dbReference type="Pfam" id="PF00628">
    <property type="entry name" value="PHD"/>
    <property type="match status" value="1"/>
</dbReference>
<dbReference type="PANTHER" id="PTHR31569">
    <property type="entry name" value="SWIM-TYPE DOMAIN-CONTAINING PROTEIN"/>
    <property type="match status" value="1"/>
</dbReference>
<evidence type="ECO:0000256" key="1">
    <source>
        <dbReference type="ARBA" id="ARBA00022723"/>
    </source>
</evidence>
<dbReference type="PANTHER" id="PTHR31569:SF4">
    <property type="entry name" value="SWIM-TYPE DOMAIN-CONTAINING PROTEIN"/>
    <property type="match status" value="1"/>
</dbReference>
<keyword evidence="3" id="KW-0862">Zinc</keyword>
<evidence type="ECO:0000256" key="3">
    <source>
        <dbReference type="ARBA" id="ARBA00022833"/>
    </source>
</evidence>
<dbReference type="InterPro" id="IPR013083">
    <property type="entry name" value="Znf_RING/FYVE/PHD"/>
</dbReference>
<dbReference type="InterPro" id="IPR052579">
    <property type="entry name" value="Zinc_finger_SWIM"/>
</dbReference>
<dbReference type="PROSITE" id="PS50016">
    <property type="entry name" value="ZF_PHD_2"/>
    <property type="match status" value="1"/>
</dbReference>
<name>A0A1Y1NEY9_PHOPY</name>
<dbReference type="InterPro" id="IPR048325">
    <property type="entry name" value="ZSWIM3_N"/>
</dbReference>
<sequence>MPRMLKVGDRFTSFADAKKAIAELGDNTYTTFWKRDARTIASSKIARQIKSSLIYYQLVYACNHGGRKFKSSGKKIRQSWTFKEDCPVHVRFKASLDGNALEVTSIQSQHNHDTSKVLYAHTPSQRRLSSNMKESVKDYLNMKANRKMIQQKLQESTGKIITLQDLTNITKNDQSKTENLDNCLKILKTKYGAHAAVLRDVDNNFRGLFIQTPAMKSTMNAFPEFLAVDATYKLLKIGLPVFLIIVEDGNCQTEIVGVCILASEDRQSFTWFLETFKSENPAWINVKCIMTDKDLHEREVIKNCFPNVNLIICVFHTLKIFYREISCQKMGITPSQRTLSLELIQKLVYAKTDDDYEKYMQGLKDSVPRTVYEYFMKNWHNTKDEWNLGKNYFKNSFLNNTNNRLESINAKLKSVINKNSPLEHFINSLFTIISSLETERDHKAVYGILKKPVDMFPEDSDERKYFKLLTREASKHVLREIRISEQIRSITVSADGYYIITDSRGSTKTTVSSCNCVMYDAMILPCKHIFALRRHLHVELFDRMLVNHRWTMDYYKGKQRTLTSLLEDNESTGHHLPCTSNDSTISVSLTTQGHQPIYSYAQRRKKCLLLCTELADLAAQRTGMLFEQRLNLLKNLKTLWANDTAVLLTPIDVRDENDRQFIVESNDEVVFENENFSEFCNEVVIQDLNILGDVNLSSLGHTEVIEEVNMEESNKENEVPVTADINVRDCNNQSQQTVQVNDINLSTIKMPVAIKKRGRPKGQDLTVIGLPKRRKRKPLSFSKKSYQEKQDLILNFFVQNGDIVKDIKNGKILEDLDLKSFPEEISDAVLDNSVDVHLIKTFCTDEAFNKIFNLVEQKRLKQHWSCSVCGAGNQNDQTAVCCSGCLLWKHIRCLGLSRRPKSKQWFCRNCY</sequence>